<dbReference type="InterPro" id="IPR000682">
    <property type="entry name" value="PCMT"/>
</dbReference>
<dbReference type="AlphaFoldDB" id="A0A656ZA12"/>
<dbReference type="GO" id="GO:0032259">
    <property type="term" value="P:methylation"/>
    <property type="evidence" value="ECO:0007669"/>
    <property type="project" value="UniProtKB-KW"/>
</dbReference>
<dbReference type="OrthoDB" id="9810066at2"/>
<dbReference type="GO" id="GO:0005737">
    <property type="term" value="C:cytoplasm"/>
    <property type="evidence" value="ECO:0007669"/>
    <property type="project" value="UniProtKB-SubCell"/>
</dbReference>
<comment type="catalytic activity">
    <reaction evidence="7">
        <text>[protein]-L-isoaspartate + S-adenosyl-L-methionine = [protein]-L-isoaspartate alpha-methyl ester + S-adenosyl-L-homocysteine</text>
        <dbReference type="Rhea" id="RHEA:12705"/>
        <dbReference type="Rhea" id="RHEA-COMP:12143"/>
        <dbReference type="Rhea" id="RHEA-COMP:12144"/>
        <dbReference type="ChEBI" id="CHEBI:57856"/>
        <dbReference type="ChEBI" id="CHEBI:59789"/>
        <dbReference type="ChEBI" id="CHEBI:90596"/>
        <dbReference type="ChEBI" id="CHEBI:90598"/>
        <dbReference type="EC" id="2.1.1.77"/>
    </reaction>
</comment>
<evidence type="ECO:0000313" key="9">
    <source>
        <dbReference type="Proteomes" id="UP000243416"/>
    </source>
</evidence>
<name>A0A656ZA12_9PROT</name>
<dbReference type="CDD" id="cd02440">
    <property type="entry name" value="AdoMet_MTases"/>
    <property type="match status" value="1"/>
</dbReference>
<evidence type="ECO:0000256" key="1">
    <source>
        <dbReference type="ARBA" id="ARBA00004496"/>
    </source>
</evidence>
<dbReference type="GO" id="GO:0030091">
    <property type="term" value="P:protein repair"/>
    <property type="evidence" value="ECO:0007669"/>
    <property type="project" value="UniProtKB-UniRule"/>
</dbReference>
<evidence type="ECO:0000256" key="6">
    <source>
        <dbReference type="ARBA" id="ARBA00022691"/>
    </source>
</evidence>
<dbReference type="EC" id="2.1.1.77" evidence="7"/>
<dbReference type="PANTHER" id="PTHR11579:SF0">
    <property type="entry name" value="PROTEIN-L-ISOASPARTATE(D-ASPARTATE) O-METHYLTRANSFERASE"/>
    <property type="match status" value="1"/>
</dbReference>
<protein>
    <recommendedName>
        <fullName evidence="7">Protein-L-isoaspartate O-methyltransferase</fullName>
        <ecNumber evidence="7">2.1.1.77</ecNumber>
    </recommendedName>
    <alternativeName>
        <fullName evidence="7">L-isoaspartyl protein carboxyl methyltransferase</fullName>
    </alternativeName>
    <alternativeName>
        <fullName evidence="7">Protein L-isoaspartyl methyltransferase</fullName>
    </alternativeName>
    <alternativeName>
        <fullName evidence="7">Protein-beta-aspartate methyltransferase</fullName>
        <shortName evidence="7">PIMT</shortName>
    </alternativeName>
</protein>
<dbReference type="PANTHER" id="PTHR11579">
    <property type="entry name" value="PROTEIN-L-ISOASPARTATE O-METHYLTRANSFERASE"/>
    <property type="match status" value="1"/>
</dbReference>
<dbReference type="HAMAP" id="MF_00090">
    <property type="entry name" value="PIMT"/>
    <property type="match status" value="1"/>
</dbReference>
<gene>
    <name evidence="7 8" type="primary">pcm</name>
    <name evidence="8" type="ORF">ACY05_02075</name>
</gene>
<keyword evidence="6 7" id="KW-0949">S-adenosyl-L-methionine</keyword>
<organism evidence="8 9">
    <name type="scientific">Sterolibacterium denitrificans</name>
    <dbReference type="NCBI Taxonomy" id="157592"/>
    <lineage>
        <taxon>Bacteria</taxon>
        <taxon>Pseudomonadati</taxon>
        <taxon>Pseudomonadota</taxon>
        <taxon>Betaproteobacteria</taxon>
        <taxon>Nitrosomonadales</taxon>
        <taxon>Sterolibacteriaceae</taxon>
        <taxon>Sterolibacterium</taxon>
    </lineage>
</organism>
<evidence type="ECO:0000256" key="4">
    <source>
        <dbReference type="ARBA" id="ARBA00022603"/>
    </source>
</evidence>
<dbReference type="NCBIfam" id="NF001453">
    <property type="entry name" value="PRK00312.1"/>
    <property type="match status" value="1"/>
</dbReference>
<keyword evidence="3 7" id="KW-0963">Cytoplasm</keyword>
<evidence type="ECO:0000256" key="2">
    <source>
        <dbReference type="ARBA" id="ARBA00005369"/>
    </source>
</evidence>
<comment type="caution">
    <text evidence="8">The sequence shown here is derived from an EMBL/GenBank/DDBJ whole genome shotgun (WGS) entry which is preliminary data.</text>
</comment>
<keyword evidence="9" id="KW-1185">Reference proteome</keyword>
<dbReference type="NCBIfam" id="TIGR00080">
    <property type="entry name" value="pimt"/>
    <property type="match status" value="1"/>
</dbReference>
<dbReference type="GO" id="GO:0004719">
    <property type="term" value="F:protein-L-isoaspartate (D-aspartate) O-methyltransferase activity"/>
    <property type="evidence" value="ECO:0007669"/>
    <property type="project" value="UniProtKB-UniRule"/>
</dbReference>
<evidence type="ECO:0000313" key="8">
    <source>
        <dbReference type="EMBL" id="KYC29336.1"/>
    </source>
</evidence>
<dbReference type="EMBL" id="LFZK01000001">
    <property type="protein sequence ID" value="KYC29336.1"/>
    <property type="molecule type" value="Genomic_DNA"/>
</dbReference>
<sequence length="227" mass="24738">MNTAATLRGIGMTSLRTRERMIERLREQGIRDERVLAAMGNVPRHIFVEEALASRAYEDTALPLGFQQTISQPYVVARMIELLLDGPQPRELGRTLEVGAGCGYQAAVLALLTRELYAIERIDALLVRARKHLAQLRLGHVRMKHADGSFGLPEAAPFMSIIVAAAASRIPQTLLDQLAPGGRLILPLAGGGGKQILVLVERNADGSGFRETHYDAVRFVPLVAGVE</sequence>
<dbReference type="Proteomes" id="UP000243416">
    <property type="component" value="Unassembled WGS sequence"/>
</dbReference>
<dbReference type="SUPFAM" id="SSF53335">
    <property type="entry name" value="S-adenosyl-L-methionine-dependent methyltransferases"/>
    <property type="match status" value="1"/>
</dbReference>
<proteinExistence type="inferred from homology"/>
<dbReference type="FunFam" id="3.40.50.150:FF:000010">
    <property type="entry name" value="Protein-L-isoaspartate O-methyltransferase"/>
    <property type="match status" value="1"/>
</dbReference>
<dbReference type="RefSeq" id="WP_067170108.1">
    <property type="nucleotide sequence ID" value="NZ_LFZK01000001.1"/>
</dbReference>
<keyword evidence="4 7" id="KW-0489">Methyltransferase</keyword>
<keyword evidence="5 7" id="KW-0808">Transferase</keyword>
<feature type="active site" evidence="7">
    <location>
        <position position="71"/>
    </location>
</feature>
<dbReference type="InterPro" id="IPR029063">
    <property type="entry name" value="SAM-dependent_MTases_sf"/>
</dbReference>
<comment type="function">
    <text evidence="7">Catalyzes the methyl esterification of L-isoaspartyl residues in peptides and proteins that result from spontaneous decomposition of normal L-aspartyl and L-asparaginyl residues. It plays a role in the repair and/or degradation of damaged proteins.</text>
</comment>
<evidence type="ECO:0000256" key="7">
    <source>
        <dbReference type="HAMAP-Rule" id="MF_00090"/>
    </source>
</evidence>
<evidence type="ECO:0000256" key="5">
    <source>
        <dbReference type="ARBA" id="ARBA00022679"/>
    </source>
</evidence>
<comment type="similarity">
    <text evidence="2 7">Belongs to the methyltransferase superfamily. L-isoaspartyl/D-aspartyl protein methyltransferase family.</text>
</comment>
<dbReference type="Gene3D" id="3.40.50.150">
    <property type="entry name" value="Vaccinia Virus protein VP39"/>
    <property type="match status" value="1"/>
</dbReference>
<reference evidence="8 9" key="1">
    <citation type="journal article" date="2016" name="ISME J.">
        <title>Integrated multi-omics analyses reveal the biochemical mechanisms and phylogenetic relevance of anaerobic androgen biodegradation in the environment.</title>
        <authorList>
            <person name="Yang F.C."/>
            <person name="Chen Y.L."/>
            <person name="Tang S.L."/>
            <person name="Yu C.P."/>
            <person name="Wang P.H."/>
            <person name="Ismail W."/>
            <person name="Wang C.H."/>
            <person name="Ding J.Y."/>
            <person name="Yang C.Y."/>
            <person name="Yang C.Y."/>
            <person name="Chiang Y.R."/>
        </authorList>
    </citation>
    <scope>NUCLEOTIDE SEQUENCE [LARGE SCALE GENOMIC DNA]</scope>
    <source>
        <strain evidence="8 9">DSM 13999</strain>
    </source>
</reference>
<evidence type="ECO:0000256" key="3">
    <source>
        <dbReference type="ARBA" id="ARBA00022490"/>
    </source>
</evidence>
<dbReference type="Pfam" id="PF01135">
    <property type="entry name" value="PCMT"/>
    <property type="match status" value="1"/>
</dbReference>
<accession>A0A656ZA12</accession>
<comment type="subcellular location">
    <subcellularLocation>
        <location evidence="1 7">Cytoplasm</location>
    </subcellularLocation>
</comment>